<sequence>MVSSIFTIALACFILFSSRNTENTTTLTTTSLWQVHRPTLSVTVGDRGDLVFSPPAVNASISTIVSFNFLGRNHTLT</sequence>
<organism evidence="2 3">
    <name type="scientific">Clohesyomyces aquaticus</name>
    <dbReference type="NCBI Taxonomy" id="1231657"/>
    <lineage>
        <taxon>Eukaryota</taxon>
        <taxon>Fungi</taxon>
        <taxon>Dikarya</taxon>
        <taxon>Ascomycota</taxon>
        <taxon>Pezizomycotina</taxon>
        <taxon>Dothideomycetes</taxon>
        <taxon>Pleosporomycetidae</taxon>
        <taxon>Pleosporales</taxon>
        <taxon>Lindgomycetaceae</taxon>
        <taxon>Clohesyomyces</taxon>
    </lineage>
</organism>
<keyword evidence="1" id="KW-0732">Signal</keyword>
<accession>A0A1Y1Y6L0</accession>
<evidence type="ECO:0000256" key="1">
    <source>
        <dbReference type="SAM" id="SignalP"/>
    </source>
</evidence>
<evidence type="ECO:0000313" key="2">
    <source>
        <dbReference type="EMBL" id="ORX93633.1"/>
    </source>
</evidence>
<evidence type="ECO:0008006" key="4">
    <source>
        <dbReference type="Google" id="ProtNLM"/>
    </source>
</evidence>
<feature type="signal peptide" evidence="1">
    <location>
        <begin position="1"/>
        <end position="21"/>
    </location>
</feature>
<dbReference type="Proteomes" id="UP000193144">
    <property type="component" value="Unassembled WGS sequence"/>
</dbReference>
<dbReference type="OrthoDB" id="2331100at2759"/>
<evidence type="ECO:0000313" key="3">
    <source>
        <dbReference type="Proteomes" id="UP000193144"/>
    </source>
</evidence>
<gene>
    <name evidence="2" type="ORF">BCR34DRAFT_499771</name>
</gene>
<proteinExistence type="predicted"/>
<keyword evidence="3" id="KW-1185">Reference proteome</keyword>
<comment type="caution">
    <text evidence="2">The sequence shown here is derived from an EMBL/GenBank/DDBJ whole genome shotgun (WGS) entry which is preliminary data.</text>
</comment>
<dbReference type="EMBL" id="MCFA01000333">
    <property type="protein sequence ID" value="ORX93633.1"/>
    <property type="molecule type" value="Genomic_DNA"/>
</dbReference>
<name>A0A1Y1Y6L0_9PLEO</name>
<protein>
    <recommendedName>
        <fullName evidence="4">Plastocyanin-like domain-containing protein</fullName>
    </recommendedName>
</protein>
<feature type="chain" id="PRO_5013163918" description="Plastocyanin-like domain-containing protein" evidence="1">
    <location>
        <begin position="22"/>
        <end position="77"/>
    </location>
</feature>
<dbReference type="AlphaFoldDB" id="A0A1Y1Y6L0"/>
<reference evidence="2 3" key="1">
    <citation type="submission" date="2016-07" db="EMBL/GenBank/DDBJ databases">
        <title>Pervasive Adenine N6-methylation of Active Genes in Fungi.</title>
        <authorList>
            <consortium name="DOE Joint Genome Institute"/>
            <person name="Mondo S.J."/>
            <person name="Dannebaum R.O."/>
            <person name="Kuo R.C."/>
            <person name="Labutti K."/>
            <person name="Haridas S."/>
            <person name="Kuo A."/>
            <person name="Salamov A."/>
            <person name="Ahrendt S.R."/>
            <person name="Lipzen A."/>
            <person name="Sullivan W."/>
            <person name="Andreopoulos W.B."/>
            <person name="Clum A."/>
            <person name="Lindquist E."/>
            <person name="Daum C."/>
            <person name="Ramamoorthy G.K."/>
            <person name="Gryganskyi A."/>
            <person name="Culley D."/>
            <person name="Magnuson J.K."/>
            <person name="James T.Y."/>
            <person name="O'Malley M.A."/>
            <person name="Stajich J.E."/>
            <person name="Spatafora J.W."/>
            <person name="Visel A."/>
            <person name="Grigoriev I.V."/>
        </authorList>
    </citation>
    <scope>NUCLEOTIDE SEQUENCE [LARGE SCALE GENOMIC DNA]</scope>
    <source>
        <strain evidence="2 3">CBS 115471</strain>
    </source>
</reference>